<dbReference type="GO" id="GO:0004631">
    <property type="term" value="F:phosphomevalonate kinase activity"/>
    <property type="evidence" value="ECO:0007669"/>
    <property type="project" value="UniProtKB-EC"/>
</dbReference>
<dbReference type="NCBIfam" id="TIGR01223">
    <property type="entry name" value="Pmev_kin_anim"/>
    <property type="match status" value="1"/>
</dbReference>
<keyword evidence="16" id="KW-0753">Steroid metabolism</keyword>
<evidence type="ECO:0000256" key="8">
    <source>
        <dbReference type="ARBA" id="ARBA00022741"/>
    </source>
</evidence>
<dbReference type="FunFam" id="3.40.50.300:FF:001026">
    <property type="entry name" value="Phosphomevalonate kinase"/>
    <property type="match status" value="1"/>
</dbReference>
<dbReference type="GO" id="GO:0005524">
    <property type="term" value="F:ATP binding"/>
    <property type="evidence" value="ECO:0007669"/>
    <property type="project" value="UniProtKB-KW"/>
</dbReference>
<comment type="caution">
    <text evidence="19">The sequence shown here is derived from an EMBL/GenBank/DDBJ whole genome shotgun (WGS) entry which is preliminary data.</text>
</comment>
<evidence type="ECO:0000313" key="19">
    <source>
        <dbReference type="EMBL" id="PVD19967.1"/>
    </source>
</evidence>
<evidence type="ECO:0000256" key="13">
    <source>
        <dbReference type="ARBA" id="ARBA00023011"/>
    </source>
</evidence>
<dbReference type="UniPathway" id="UPA00057">
    <property type="reaction ID" value="UER00099"/>
</dbReference>
<feature type="binding site" evidence="18">
    <location>
        <position position="139"/>
    </location>
    <ligand>
        <name>ATP</name>
        <dbReference type="ChEBI" id="CHEBI:30616"/>
    </ligand>
</feature>
<dbReference type="PIRSF" id="PIRSF036639">
    <property type="entry name" value="PMK_anim"/>
    <property type="match status" value="1"/>
</dbReference>
<reference evidence="19 20" key="1">
    <citation type="submission" date="2018-04" db="EMBL/GenBank/DDBJ databases">
        <title>The genome of golden apple snail Pomacea canaliculata provides insight into stress tolerance and invasive adaptation.</title>
        <authorList>
            <person name="Liu C."/>
            <person name="Liu B."/>
            <person name="Ren Y."/>
            <person name="Zhang Y."/>
            <person name="Wang H."/>
            <person name="Li S."/>
            <person name="Jiang F."/>
            <person name="Yin L."/>
            <person name="Zhang G."/>
            <person name="Qian W."/>
            <person name="Fan W."/>
        </authorList>
    </citation>
    <scope>NUCLEOTIDE SEQUENCE [LARGE SCALE GENOMIC DNA]</scope>
    <source>
        <strain evidence="19">SZHN2017</strain>
        <tissue evidence="19">Muscle</tissue>
    </source>
</reference>
<evidence type="ECO:0000256" key="18">
    <source>
        <dbReference type="PIRSR" id="PIRSR036639-1"/>
    </source>
</evidence>
<dbReference type="PANTHER" id="PTHR13101">
    <property type="entry name" value="PHOSPHOMEVALONATE KINASE"/>
    <property type="match status" value="1"/>
</dbReference>
<evidence type="ECO:0000256" key="7">
    <source>
        <dbReference type="ARBA" id="ARBA00022679"/>
    </source>
</evidence>
<dbReference type="PANTHER" id="PTHR13101:SF1">
    <property type="entry name" value="PHOSPHOMEVALONATE KINASE"/>
    <property type="match status" value="1"/>
</dbReference>
<keyword evidence="5" id="KW-0444">Lipid biosynthesis</keyword>
<keyword evidence="8 18" id="KW-0547">Nucleotide-binding</keyword>
<comment type="pathway">
    <text evidence="2">Isoprenoid biosynthesis; isopentenyl diphosphate biosynthesis via mevalonate pathway; isopentenyl diphosphate from (R)-mevalonate: step 2/3.</text>
</comment>
<feature type="binding site" evidence="18">
    <location>
        <begin position="13"/>
        <end position="19"/>
    </location>
    <ligand>
        <name>ATP</name>
        <dbReference type="ChEBI" id="CHEBI:30616"/>
    </ligand>
</feature>
<dbReference type="InterPro" id="IPR005919">
    <property type="entry name" value="Pmev_kin_anim"/>
</dbReference>
<keyword evidence="13" id="KW-0756">Sterol biosynthesis</keyword>
<evidence type="ECO:0000256" key="9">
    <source>
        <dbReference type="ARBA" id="ARBA00022777"/>
    </source>
</evidence>
<keyword evidence="14" id="KW-0443">Lipid metabolism</keyword>
<gene>
    <name evidence="19" type="ORF">C0Q70_20461</name>
</gene>
<evidence type="ECO:0000256" key="17">
    <source>
        <dbReference type="ARBA" id="ARBA00034549"/>
    </source>
</evidence>
<evidence type="ECO:0000256" key="5">
    <source>
        <dbReference type="ARBA" id="ARBA00022516"/>
    </source>
</evidence>
<dbReference type="GO" id="GO:0019287">
    <property type="term" value="P:isopentenyl diphosphate biosynthetic process, mevalonate pathway"/>
    <property type="evidence" value="ECO:0007669"/>
    <property type="project" value="UniProtKB-UniPathway"/>
</dbReference>
<keyword evidence="4" id="KW-0963">Cytoplasm</keyword>
<dbReference type="GO" id="GO:0006695">
    <property type="term" value="P:cholesterol biosynthetic process"/>
    <property type="evidence" value="ECO:0007669"/>
    <property type="project" value="UniProtKB-KW"/>
</dbReference>
<sequence>MTAPAAVIVLSGKRKSGKDYVASVVQNRLGADMCCIFRLSGPLKYQYAKEHNLDFDRLLDASEYKEKYRMDMIRWGEERRTEDPSFFCRLATQGEGSDRPVWIVSDARRLSDLQYFHSNFRKQVITVRVTADEDVRKARGYVFTKGVDDVESECGLDIGVEWDVVITNNNEARKFEEQITYLVNQVQARLRN</sequence>
<keyword evidence="9" id="KW-0418">Kinase</keyword>
<evidence type="ECO:0000256" key="10">
    <source>
        <dbReference type="ARBA" id="ARBA00022778"/>
    </source>
</evidence>
<proteinExistence type="predicted"/>
<dbReference type="AlphaFoldDB" id="A0A2T7NFK5"/>
<evidence type="ECO:0000256" key="6">
    <source>
        <dbReference type="ARBA" id="ARBA00022548"/>
    </source>
</evidence>
<comment type="subcellular location">
    <subcellularLocation>
        <location evidence="1">Cytoplasm</location>
        <location evidence="1">Cytosol</location>
    </subcellularLocation>
</comment>
<dbReference type="Pfam" id="PF04275">
    <property type="entry name" value="P-mevalo_kinase"/>
    <property type="match status" value="1"/>
</dbReference>
<dbReference type="STRING" id="400727.A0A2T7NFK5"/>
<dbReference type="OrthoDB" id="2401875at2759"/>
<evidence type="ECO:0000256" key="15">
    <source>
        <dbReference type="ARBA" id="ARBA00023166"/>
    </source>
</evidence>
<feature type="binding site" evidence="18">
    <location>
        <position position="168"/>
    </location>
    <ligand>
        <name>substrate</name>
    </ligand>
</feature>
<evidence type="ECO:0000313" key="20">
    <source>
        <dbReference type="Proteomes" id="UP000245119"/>
    </source>
</evidence>
<dbReference type="GO" id="GO:0005829">
    <property type="term" value="C:cytosol"/>
    <property type="evidence" value="ECO:0007669"/>
    <property type="project" value="UniProtKB-SubCell"/>
</dbReference>
<evidence type="ECO:0000256" key="14">
    <source>
        <dbReference type="ARBA" id="ARBA00023098"/>
    </source>
</evidence>
<evidence type="ECO:0000256" key="3">
    <source>
        <dbReference type="ARBA" id="ARBA00012958"/>
    </source>
</evidence>
<keyword evidence="6" id="KW-0153">Cholesterol metabolism</keyword>
<evidence type="ECO:0000256" key="16">
    <source>
        <dbReference type="ARBA" id="ARBA00023221"/>
    </source>
</evidence>
<accession>A0A2T7NFK5</accession>
<keyword evidence="20" id="KW-1185">Reference proteome</keyword>
<protein>
    <recommendedName>
        <fullName evidence="17">Phosphomevalonate kinase</fullName>
        <ecNumber evidence="3">2.7.4.2</ecNumber>
    </recommendedName>
</protein>
<dbReference type="EC" id="2.7.4.2" evidence="3"/>
<keyword evidence="11 18" id="KW-0067">ATP-binding</keyword>
<organism evidence="19 20">
    <name type="scientific">Pomacea canaliculata</name>
    <name type="common">Golden apple snail</name>
    <dbReference type="NCBI Taxonomy" id="400727"/>
    <lineage>
        <taxon>Eukaryota</taxon>
        <taxon>Metazoa</taxon>
        <taxon>Spiralia</taxon>
        <taxon>Lophotrochozoa</taxon>
        <taxon>Mollusca</taxon>
        <taxon>Gastropoda</taxon>
        <taxon>Caenogastropoda</taxon>
        <taxon>Architaenioglossa</taxon>
        <taxon>Ampullarioidea</taxon>
        <taxon>Ampullariidae</taxon>
        <taxon>Pomacea</taxon>
    </lineage>
</organism>
<keyword evidence="15" id="KW-1207">Sterol metabolism</keyword>
<keyword evidence="12" id="KW-0752">Steroid biosynthesis</keyword>
<dbReference type="Proteomes" id="UP000245119">
    <property type="component" value="Linkage Group LG13"/>
</dbReference>
<name>A0A2T7NFK5_POMCA</name>
<feature type="binding site" evidence="18">
    <location>
        <position position="178"/>
    </location>
    <ligand>
        <name>ATP</name>
        <dbReference type="ChEBI" id="CHEBI:30616"/>
    </ligand>
</feature>
<evidence type="ECO:0000256" key="11">
    <source>
        <dbReference type="ARBA" id="ARBA00022840"/>
    </source>
</evidence>
<dbReference type="EMBL" id="PZQS01000013">
    <property type="protein sequence ID" value="PVD19967.1"/>
    <property type="molecule type" value="Genomic_DNA"/>
</dbReference>
<evidence type="ECO:0000256" key="12">
    <source>
        <dbReference type="ARBA" id="ARBA00022955"/>
    </source>
</evidence>
<dbReference type="OMA" id="YGFFCRA"/>
<evidence type="ECO:0000256" key="4">
    <source>
        <dbReference type="ARBA" id="ARBA00022490"/>
    </source>
</evidence>
<dbReference type="InterPro" id="IPR027417">
    <property type="entry name" value="P-loop_NTPase"/>
</dbReference>
<keyword evidence="10" id="KW-0152">Cholesterol biosynthesis</keyword>
<dbReference type="Gene3D" id="3.40.50.300">
    <property type="entry name" value="P-loop containing nucleotide triphosphate hydrolases"/>
    <property type="match status" value="1"/>
</dbReference>
<evidence type="ECO:0000256" key="1">
    <source>
        <dbReference type="ARBA" id="ARBA00004514"/>
    </source>
</evidence>
<keyword evidence="7" id="KW-0808">Transferase</keyword>
<dbReference type="SUPFAM" id="SSF52540">
    <property type="entry name" value="P-loop containing nucleoside triphosphate hydrolases"/>
    <property type="match status" value="1"/>
</dbReference>
<evidence type="ECO:0000256" key="2">
    <source>
        <dbReference type="ARBA" id="ARBA00005017"/>
    </source>
</evidence>